<protein>
    <submittedName>
        <fullName evidence="2">General stress protein</fullName>
    </submittedName>
</protein>
<reference evidence="2 3" key="1">
    <citation type="submission" date="2022-04" db="EMBL/GenBank/DDBJ databases">
        <title>Halobacillus sp. isolated from saltern.</title>
        <authorList>
            <person name="Won M."/>
            <person name="Lee C.-M."/>
            <person name="Woen H.-Y."/>
            <person name="Kwon S.-W."/>
        </authorList>
    </citation>
    <scope>NUCLEOTIDE SEQUENCE [LARGE SCALE GENOMIC DNA]</scope>
    <source>
        <strain evidence="2 3">SSTM10-2</strain>
    </source>
</reference>
<gene>
    <name evidence="2" type="ORF">MUO14_18410</name>
</gene>
<dbReference type="InterPro" id="IPR025889">
    <property type="entry name" value="GSP17M-like_dom"/>
</dbReference>
<sequence>MTTPKFKVFHDDDQLSESIDKLRNNGIRDEDIFVLAHDNDHDRRNRKETDANKIGVKVTGVGTAMKNVFRGKGDKLRSKMKEIGFDASKAEQLEEELDKGKSLLVVTNQDEVEF</sequence>
<evidence type="ECO:0000259" key="1">
    <source>
        <dbReference type="Pfam" id="PF11181"/>
    </source>
</evidence>
<evidence type="ECO:0000313" key="2">
    <source>
        <dbReference type="EMBL" id="UOQ92415.1"/>
    </source>
</evidence>
<dbReference type="Pfam" id="PF11181">
    <property type="entry name" value="YflT"/>
    <property type="match status" value="1"/>
</dbReference>
<keyword evidence="3" id="KW-1185">Reference proteome</keyword>
<dbReference type="EMBL" id="CP095074">
    <property type="protein sequence ID" value="UOQ92415.1"/>
    <property type="molecule type" value="Genomic_DNA"/>
</dbReference>
<accession>A0ABY4GWX0</accession>
<proteinExistence type="predicted"/>
<feature type="domain" description="General stress protein 17M-like" evidence="1">
    <location>
        <begin position="6"/>
        <end position="100"/>
    </location>
</feature>
<evidence type="ECO:0000313" key="3">
    <source>
        <dbReference type="Proteomes" id="UP000831880"/>
    </source>
</evidence>
<dbReference type="Proteomes" id="UP000831880">
    <property type="component" value="Chromosome"/>
</dbReference>
<organism evidence="2 3">
    <name type="scientific">Halobacillus shinanisalinarum</name>
    <dbReference type="NCBI Taxonomy" id="2932258"/>
    <lineage>
        <taxon>Bacteria</taxon>
        <taxon>Bacillati</taxon>
        <taxon>Bacillota</taxon>
        <taxon>Bacilli</taxon>
        <taxon>Bacillales</taxon>
        <taxon>Bacillaceae</taxon>
        <taxon>Halobacillus</taxon>
    </lineage>
</organism>
<dbReference type="RefSeq" id="WP_244752025.1">
    <property type="nucleotide sequence ID" value="NZ_CP095074.1"/>
</dbReference>
<name>A0ABY4GWX0_9BACI</name>